<dbReference type="HOGENOM" id="CLU_1404687_0_0_1"/>
<dbReference type="Proteomes" id="UP000011115">
    <property type="component" value="Unassembled WGS sequence"/>
</dbReference>
<evidence type="ECO:0000313" key="2">
    <source>
        <dbReference type="EnsemblPlants" id="PGSC0003DMT400084808"/>
    </source>
</evidence>
<keyword evidence="3" id="KW-1185">Reference proteome</keyword>
<organism evidence="2 3">
    <name type="scientific">Solanum tuberosum</name>
    <name type="common">Potato</name>
    <dbReference type="NCBI Taxonomy" id="4113"/>
    <lineage>
        <taxon>Eukaryota</taxon>
        <taxon>Viridiplantae</taxon>
        <taxon>Streptophyta</taxon>
        <taxon>Embryophyta</taxon>
        <taxon>Tracheophyta</taxon>
        <taxon>Spermatophyta</taxon>
        <taxon>Magnoliopsida</taxon>
        <taxon>eudicotyledons</taxon>
        <taxon>Gunneridae</taxon>
        <taxon>Pentapetalae</taxon>
        <taxon>asterids</taxon>
        <taxon>lamiids</taxon>
        <taxon>Solanales</taxon>
        <taxon>Solanaceae</taxon>
        <taxon>Solanoideae</taxon>
        <taxon>Solaneae</taxon>
        <taxon>Solanum</taxon>
    </lineage>
</organism>
<dbReference type="AlphaFoldDB" id="M1D836"/>
<protein>
    <submittedName>
        <fullName evidence="2">'chromo' domain containing protein</fullName>
    </submittedName>
</protein>
<dbReference type="EnsemblPlants" id="PGSC0003DMT400084808">
    <property type="protein sequence ID" value="PGSC0003DMT400084808"/>
    <property type="gene ID" value="PGSC0003DMG400034379"/>
</dbReference>
<reference evidence="2" key="2">
    <citation type="submission" date="2015-06" db="UniProtKB">
        <authorList>
            <consortium name="EnsemblPlants"/>
        </authorList>
    </citation>
    <scope>IDENTIFICATION</scope>
    <source>
        <strain evidence="2">DM1-3 516 R44</strain>
    </source>
</reference>
<dbReference type="PaxDb" id="4113-PGSC0003DMT400084808"/>
<reference evidence="3" key="1">
    <citation type="journal article" date="2011" name="Nature">
        <title>Genome sequence and analysis of the tuber crop potato.</title>
        <authorList>
            <consortium name="The Potato Genome Sequencing Consortium"/>
        </authorList>
    </citation>
    <scope>NUCLEOTIDE SEQUENCE [LARGE SCALE GENOMIC DNA]</scope>
    <source>
        <strain evidence="3">cv. DM1-3 516 R44</strain>
    </source>
</reference>
<accession>M1D836</accession>
<name>M1D836_SOLTU</name>
<sequence length="194" mass="21328">MTFAGRSFNGVTDYVKKVEGVRRDGQAKAWAKWVKNSGSYSETPSHNFQDSQGVAPSTGGRPFFYRTCYNFGEPELMRRDYPHPHVFESAQQQTRAVVPTGNGNNGQGRPQGGQRGNQRGRGGRGNGNACTELKSEPQVTSNSFPTFLRLKVNCLVDCSVEIFDDQSVITLLKESNFSAVANEALQKKSVKSVV</sequence>
<dbReference type="Gramene" id="PGSC0003DMT400084808">
    <property type="protein sequence ID" value="PGSC0003DMT400084808"/>
    <property type="gene ID" value="PGSC0003DMG400034379"/>
</dbReference>
<evidence type="ECO:0000313" key="3">
    <source>
        <dbReference type="Proteomes" id="UP000011115"/>
    </source>
</evidence>
<proteinExistence type="predicted"/>
<dbReference type="InParanoid" id="M1D836"/>
<feature type="compositionally biased region" description="Gly residues" evidence="1">
    <location>
        <begin position="103"/>
        <end position="126"/>
    </location>
</feature>
<feature type="region of interest" description="Disordered" evidence="1">
    <location>
        <begin position="97"/>
        <end position="136"/>
    </location>
</feature>
<evidence type="ECO:0000256" key="1">
    <source>
        <dbReference type="SAM" id="MobiDB-lite"/>
    </source>
</evidence>